<proteinExistence type="predicted"/>
<accession>A0A9Q9EPH4</accession>
<keyword evidence="1" id="KW-0732">Signal</keyword>
<evidence type="ECO:0000313" key="2">
    <source>
        <dbReference type="EMBL" id="USW57722.1"/>
    </source>
</evidence>
<dbReference type="Proteomes" id="UP001056384">
    <property type="component" value="Chromosome 10"/>
</dbReference>
<keyword evidence="3" id="KW-1185">Reference proteome</keyword>
<feature type="chain" id="PRO_5040259838" description="Secreted protein" evidence="1">
    <location>
        <begin position="18"/>
        <end position="65"/>
    </location>
</feature>
<gene>
    <name evidence="2" type="ORF">Slin15195_G110410</name>
</gene>
<organism evidence="2 3">
    <name type="scientific">Septoria linicola</name>
    <dbReference type="NCBI Taxonomy" id="215465"/>
    <lineage>
        <taxon>Eukaryota</taxon>
        <taxon>Fungi</taxon>
        <taxon>Dikarya</taxon>
        <taxon>Ascomycota</taxon>
        <taxon>Pezizomycotina</taxon>
        <taxon>Dothideomycetes</taxon>
        <taxon>Dothideomycetidae</taxon>
        <taxon>Mycosphaerellales</taxon>
        <taxon>Mycosphaerellaceae</taxon>
        <taxon>Septoria</taxon>
    </lineage>
</organism>
<feature type="signal peptide" evidence="1">
    <location>
        <begin position="1"/>
        <end position="17"/>
    </location>
</feature>
<evidence type="ECO:0008006" key="4">
    <source>
        <dbReference type="Google" id="ProtNLM"/>
    </source>
</evidence>
<evidence type="ECO:0000256" key="1">
    <source>
        <dbReference type="SAM" id="SignalP"/>
    </source>
</evidence>
<reference evidence="2" key="1">
    <citation type="submission" date="2022-06" db="EMBL/GenBank/DDBJ databases">
        <title>Complete genome sequences of two strains of the flax pathogen Septoria linicola.</title>
        <authorList>
            <person name="Lapalu N."/>
            <person name="Simon A."/>
            <person name="Demenou B."/>
            <person name="Paumier D."/>
            <person name="Guillot M.-P."/>
            <person name="Gout L."/>
            <person name="Valade R."/>
        </authorList>
    </citation>
    <scope>NUCLEOTIDE SEQUENCE</scope>
    <source>
        <strain evidence="2">SE15195</strain>
    </source>
</reference>
<name>A0A9Q9EPH4_9PEZI</name>
<protein>
    <recommendedName>
        <fullName evidence="4">Secreted protein</fullName>
    </recommendedName>
</protein>
<dbReference type="AlphaFoldDB" id="A0A9Q9EPH4"/>
<dbReference type="EMBL" id="CP099427">
    <property type="protein sequence ID" value="USW57722.1"/>
    <property type="molecule type" value="Genomic_DNA"/>
</dbReference>
<evidence type="ECO:0000313" key="3">
    <source>
        <dbReference type="Proteomes" id="UP001056384"/>
    </source>
</evidence>
<sequence length="65" mass="6807">MKLIFSLATLFMGTAFGLWNCQRPKILPNGRPDGTAGTCVGSQGDVGVLFCNFVSHSTETVADAG</sequence>